<dbReference type="FunFam" id="3.20.20.80:FF:000145">
    <property type="entry name" value="Class III chitinase, putative"/>
    <property type="match status" value="1"/>
</dbReference>
<organism evidence="13 14">
    <name type="scientific">Gomphillus americanus</name>
    <dbReference type="NCBI Taxonomy" id="1940652"/>
    <lineage>
        <taxon>Eukaryota</taxon>
        <taxon>Fungi</taxon>
        <taxon>Dikarya</taxon>
        <taxon>Ascomycota</taxon>
        <taxon>Pezizomycotina</taxon>
        <taxon>Lecanoromycetes</taxon>
        <taxon>OSLEUM clade</taxon>
        <taxon>Ostropomycetidae</taxon>
        <taxon>Ostropales</taxon>
        <taxon>Graphidaceae</taxon>
        <taxon>Gomphilloideae</taxon>
        <taxon>Gomphillus</taxon>
    </lineage>
</organism>
<keyword evidence="3" id="KW-0147">Chitin-binding</keyword>
<protein>
    <recommendedName>
        <fullName evidence="2">chitinase</fullName>
        <ecNumber evidence="2">3.2.1.14</ecNumber>
    </recommendedName>
</protein>
<dbReference type="PANTHER" id="PTHR45708">
    <property type="entry name" value="ENDOCHITINASE"/>
    <property type="match status" value="1"/>
</dbReference>
<dbReference type="GO" id="GO:0006032">
    <property type="term" value="P:chitin catabolic process"/>
    <property type="evidence" value="ECO:0007669"/>
    <property type="project" value="UniProtKB-KW"/>
</dbReference>
<evidence type="ECO:0000313" key="13">
    <source>
        <dbReference type="EMBL" id="CAF9920182.1"/>
    </source>
</evidence>
<dbReference type="EC" id="3.2.1.14" evidence="2"/>
<feature type="signal peptide" evidence="11">
    <location>
        <begin position="1"/>
        <end position="18"/>
    </location>
</feature>
<evidence type="ECO:0000313" key="14">
    <source>
        <dbReference type="Proteomes" id="UP000664169"/>
    </source>
</evidence>
<evidence type="ECO:0000256" key="7">
    <source>
        <dbReference type="ARBA" id="ARBA00023295"/>
    </source>
</evidence>
<keyword evidence="6" id="KW-0119">Carbohydrate metabolism</keyword>
<dbReference type="AlphaFoldDB" id="A0A8H3I9S1"/>
<feature type="domain" description="GH18" evidence="12">
    <location>
        <begin position="26"/>
        <end position="330"/>
    </location>
</feature>
<accession>A0A8H3I9S1</accession>
<dbReference type="PROSITE" id="PS51910">
    <property type="entry name" value="GH18_2"/>
    <property type="match status" value="1"/>
</dbReference>
<dbReference type="PROSITE" id="PS01095">
    <property type="entry name" value="GH18_1"/>
    <property type="match status" value="1"/>
</dbReference>
<dbReference type="OrthoDB" id="6020543at2759"/>
<evidence type="ECO:0000256" key="6">
    <source>
        <dbReference type="ARBA" id="ARBA00023277"/>
    </source>
</evidence>
<keyword evidence="11" id="KW-0732">Signal</keyword>
<sequence length="340" mass="36062">MLSWLTIFTLTLAQGVLAGFNPLSTSNVAIYWGQNSYGQGTGSLAQQRLSTYCANSNIDIIPLAFLLQINGQGGEPVLNFANAGNNCTTFSGTNLLNCPQLAQDIVTCQKQYGKTILLSVGGATYTEGGFSSSSAAVAGANLLWNTFGPVKSGHDRPFGNAVIDGFDFDFESGVSNMVPFANQLRSLMNSDKSKTYYLSAAPQCPFPDYADDPMLSGGVPFDMIFVQFYNNYCGVQSYTPGTSAQNNFNFNTWDNWAKMTSANKKVKVFLGVPAGPSAAGSGYQSASQLASVINYSKQFSSFGGVMAWDASQAVANSGWLPGVKSDLHGTTAKVGTEFAA</sequence>
<dbReference type="InterPro" id="IPR001579">
    <property type="entry name" value="Glyco_hydro_18_chit_AS"/>
</dbReference>
<evidence type="ECO:0000256" key="9">
    <source>
        <dbReference type="ARBA" id="ARBA00025727"/>
    </source>
</evidence>
<name>A0A8H3I9S1_9LECA</name>
<keyword evidence="7 10" id="KW-0326">Glycosidase</keyword>
<evidence type="ECO:0000256" key="1">
    <source>
        <dbReference type="ARBA" id="ARBA00000822"/>
    </source>
</evidence>
<dbReference type="SUPFAM" id="SSF51445">
    <property type="entry name" value="(Trans)glycosidases"/>
    <property type="match status" value="1"/>
</dbReference>
<dbReference type="Pfam" id="PF00704">
    <property type="entry name" value="Glyco_hydro_18"/>
    <property type="match status" value="1"/>
</dbReference>
<gene>
    <name evidence="13" type="ORF">GOMPHAMPRED_002002</name>
</gene>
<dbReference type="InterPro" id="IPR050542">
    <property type="entry name" value="Glycosyl_Hydrlase18_Chitinase"/>
</dbReference>
<dbReference type="InterPro" id="IPR017853">
    <property type="entry name" value="GH"/>
</dbReference>
<evidence type="ECO:0000256" key="10">
    <source>
        <dbReference type="RuleBase" id="RU000489"/>
    </source>
</evidence>
<evidence type="ECO:0000256" key="5">
    <source>
        <dbReference type="ARBA" id="ARBA00023024"/>
    </source>
</evidence>
<evidence type="ECO:0000256" key="2">
    <source>
        <dbReference type="ARBA" id="ARBA00012729"/>
    </source>
</evidence>
<dbReference type="GO" id="GO:0008843">
    <property type="term" value="F:endochitinase activity"/>
    <property type="evidence" value="ECO:0007669"/>
    <property type="project" value="UniProtKB-EC"/>
</dbReference>
<proteinExistence type="inferred from homology"/>
<comment type="catalytic activity">
    <reaction evidence="1">
        <text>Random endo-hydrolysis of N-acetyl-beta-D-glucosaminide (1-&gt;4)-beta-linkages in chitin and chitodextrins.</text>
        <dbReference type="EC" id="3.2.1.14"/>
    </reaction>
</comment>
<dbReference type="EMBL" id="CAJPDQ010000015">
    <property type="protein sequence ID" value="CAF9920182.1"/>
    <property type="molecule type" value="Genomic_DNA"/>
</dbReference>
<dbReference type="Gene3D" id="3.20.20.80">
    <property type="entry name" value="Glycosidases"/>
    <property type="match status" value="1"/>
</dbReference>
<keyword evidence="4 10" id="KW-0378">Hydrolase</keyword>
<dbReference type="InterPro" id="IPR045321">
    <property type="entry name" value="Cts1-like"/>
</dbReference>
<dbReference type="GO" id="GO:0008061">
    <property type="term" value="F:chitin binding"/>
    <property type="evidence" value="ECO:0007669"/>
    <property type="project" value="UniProtKB-KW"/>
</dbReference>
<dbReference type="CDD" id="cd02877">
    <property type="entry name" value="GH18_hevamine_XipI_class_III"/>
    <property type="match status" value="1"/>
</dbReference>
<dbReference type="PANTHER" id="PTHR45708:SF49">
    <property type="entry name" value="ENDOCHITINASE"/>
    <property type="match status" value="1"/>
</dbReference>
<comment type="caution">
    <text evidence="13">The sequence shown here is derived from an EMBL/GenBank/DDBJ whole genome shotgun (WGS) entry which is preliminary data.</text>
</comment>
<evidence type="ECO:0000259" key="12">
    <source>
        <dbReference type="PROSITE" id="PS51910"/>
    </source>
</evidence>
<dbReference type="Proteomes" id="UP000664169">
    <property type="component" value="Unassembled WGS sequence"/>
</dbReference>
<keyword evidence="5" id="KW-0146">Chitin degradation</keyword>
<evidence type="ECO:0000256" key="3">
    <source>
        <dbReference type="ARBA" id="ARBA00022669"/>
    </source>
</evidence>
<feature type="chain" id="PRO_5034212679" description="chitinase" evidence="11">
    <location>
        <begin position="19"/>
        <end position="340"/>
    </location>
</feature>
<keyword evidence="8" id="KW-0624">Polysaccharide degradation</keyword>
<evidence type="ECO:0000256" key="11">
    <source>
        <dbReference type="SAM" id="SignalP"/>
    </source>
</evidence>
<dbReference type="GO" id="GO:0005576">
    <property type="term" value="C:extracellular region"/>
    <property type="evidence" value="ECO:0007669"/>
    <property type="project" value="TreeGrafter"/>
</dbReference>
<reference evidence="13" key="1">
    <citation type="submission" date="2021-03" db="EMBL/GenBank/DDBJ databases">
        <authorList>
            <person name="Tagirdzhanova G."/>
        </authorList>
    </citation>
    <scope>NUCLEOTIDE SEQUENCE</scope>
</reference>
<evidence type="ECO:0000256" key="4">
    <source>
        <dbReference type="ARBA" id="ARBA00022801"/>
    </source>
</evidence>
<evidence type="ECO:0000256" key="8">
    <source>
        <dbReference type="ARBA" id="ARBA00023326"/>
    </source>
</evidence>
<comment type="similarity">
    <text evidence="9">Belongs to the glycosyl hydrolase 18 family. Chitinase class III subfamily.</text>
</comment>
<dbReference type="InterPro" id="IPR001223">
    <property type="entry name" value="Glyco_hydro18_cat"/>
</dbReference>
<keyword evidence="14" id="KW-1185">Reference proteome</keyword>
<dbReference type="GO" id="GO:0000272">
    <property type="term" value="P:polysaccharide catabolic process"/>
    <property type="evidence" value="ECO:0007669"/>
    <property type="project" value="UniProtKB-KW"/>
</dbReference>